<dbReference type="AlphaFoldDB" id="A0A830HBC6"/>
<dbReference type="EMBL" id="BNJQ01000005">
    <property type="protein sequence ID" value="GHP03190.1"/>
    <property type="molecule type" value="Genomic_DNA"/>
</dbReference>
<comment type="caution">
    <text evidence="2">The sequence shown here is derived from an EMBL/GenBank/DDBJ whole genome shotgun (WGS) entry which is preliminary data.</text>
</comment>
<name>A0A830HBC6_9CHLO</name>
<evidence type="ECO:0000313" key="2">
    <source>
        <dbReference type="EMBL" id="GHP03190.1"/>
    </source>
</evidence>
<feature type="compositionally biased region" description="Polar residues" evidence="1">
    <location>
        <begin position="27"/>
        <end position="40"/>
    </location>
</feature>
<feature type="compositionally biased region" description="Acidic residues" evidence="1">
    <location>
        <begin position="67"/>
        <end position="79"/>
    </location>
</feature>
<protein>
    <submittedName>
        <fullName evidence="2">Uncharacterized protein</fullName>
    </submittedName>
</protein>
<reference evidence="2" key="1">
    <citation type="submission" date="2020-10" db="EMBL/GenBank/DDBJ databases">
        <title>Unveiling of a novel bifunctional photoreceptor, Dualchrome1, isolated from a cosmopolitan green alga.</title>
        <authorList>
            <person name="Suzuki S."/>
            <person name="Kawachi M."/>
        </authorList>
    </citation>
    <scope>NUCLEOTIDE SEQUENCE</scope>
    <source>
        <strain evidence="2">NIES 2893</strain>
    </source>
</reference>
<feature type="region of interest" description="Disordered" evidence="1">
    <location>
        <begin position="1"/>
        <end position="50"/>
    </location>
</feature>
<gene>
    <name evidence="2" type="ORF">PPROV_000194500</name>
</gene>
<organism evidence="2 3">
    <name type="scientific">Pycnococcus provasolii</name>
    <dbReference type="NCBI Taxonomy" id="41880"/>
    <lineage>
        <taxon>Eukaryota</taxon>
        <taxon>Viridiplantae</taxon>
        <taxon>Chlorophyta</taxon>
        <taxon>Pseudoscourfieldiophyceae</taxon>
        <taxon>Pseudoscourfieldiales</taxon>
        <taxon>Pycnococcaceae</taxon>
        <taxon>Pycnococcus</taxon>
    </lineage>
</organism>
<keyword evidence="3" id="KW-1185">Reference proteome</keyword>
<evidence type="ECO:0000313" key="3">
    <source>
        <dbReference type="Proteomes" id="UP000660262"/>
    </source>
</evidence>
<accession>A0A830HBC6</accession>
<sequence length="493" mass="55372">MSVSEGASEVVANLQPSFDDNGGNSGTAGSYSQDSPSSTLEGPESDSGSRRRLIFNTQQSFALWTVDENEDEQYDEEYERQESEKRIKRQLVDAHDKSQSDDSFRVKMAMTTGAGLAGTPRRKRLNLWRTTNDKIRTINRVHAALTTGLKAQLNGVNESRVATGELLVEAANEVEVEETRKEEEERKKKTWSIVRGIRSIFSMLSGTNKVSPVTITTQERPEVRMSLASKDKTEEEVLTENMGQTLKKQGLKMANEVEEYVPLQHQVDLAFETKEVRMQRVLLQRSPKIKEAVLAWWVELGMSQRKRGAGKTNKAALKRMKAVANKVAFIGGFVSFTKSFTASFSKNKAKETAEMPTEAPKTPSHLKFAKAVQNVKASNQATAGGALAMMRKLTGAKAKDNRTDGFMEKADYMLMCRELYIILGQDAMSERQAKNAAADDWKKDSRGMVRMNFSSFFDAVFELADLYTFSVNEEDYCRFLYATLERMEKPIVI</sequence>
<dbReference type="Proteomes" id="UP000660262">
    <property type="component" value="Unassembled WGS sequence"/>
</dbReference>
<feature type="region of interest" description="Disordered" evidence="1">
    <location>
        <begin position="66"/>
        <end position="101"/>
    </location>
</feature>
<feature type="compositionally biased region" description="Basic and acidic residues" evidence="1">
    <location>
        <begin position="80"/>
        <end position="101"/>
    </location>
</feature>
<proteinExistence type="predicted"/>
<evidence type="ECO:0000256" key="1">
    <source>
        <dbReference type="SAM" id="MobiDB-lite"/>
    </source>
</evidence>